<reference evidence="1 2" key="1">
    <citation type="submission" date="2016-06" db="EMBL/GenBank/DDBJ databases">
        <title>Genome sequencing of Cryobacterium arcticum PAMC 27867.</title>
        <authorList>
            <person name="Lee J."/>
            <person name="Kim O.-S."/>
        </authorList>
    </citation>
    <scope>NUCLEOTIDE SEQUENCE [LARGE SCALE GENOMIC DNA]</scope>
    <source>
        <strain evidence="1 2">PAMC 27867</strain>
    </source>
</reference>
<evidence type="ECO:0000313" key="2">
    <source>
        <dbReference type="Proteomes" id="UP000092582"/>
    </source>
</evidence>
<dbReference type="AlphaFoldDB" id="A0A1B1BF98"/>
<sequence length="87" mass="9299">MSRIDIVYGGKPYTLGDRTVESLRAEITAAVTSGVPTWLRVNSGAGRYQDAYLLVSPGTAIAIVDVQPNAPDVILTDEQTFIADSTE</sequence>
<proteinExistence type="predicted"/>
<accession>A0A1B1BF98</accession>
<dbReference type="Proteomes" id="UP000092582">
    <property type="component" value="Chromosome 1"/>
</dbReference>
<keyword evidence="2" id="KW-1185">Reference proteome</keyword>
<protein>
    <submittedName>
        <fullName evidence="1">Uncharacterized protein</fullName>
    </submittedName>
</protein>
<dbReference type="OrthoDB" id="5020792at2"/>
<dbReference type="STRING" id="670052.PA27867_0240"/>
<organism evidence="1 2">
    <name type="scientific">Cryobacterium arcticum</name>
    <dbReference type="NCBI Taxonomy" id="670052"/>
    <lineage>
        <taxon>Bacteria</taxon>
        <taxon>Bacillati</taxon>
        <taxon>Actinomycetota</taxon>
        <taxon>Actinomycetes</taxon>
        <taxon>Micrococcales</taxon>
        <taxon>Microbacteriaceae</taxon>
        <taxon>Cryobacterium</taxon>
    </lineage>
</organism>
<dbReference type="RefSeq" id="WP_066592085.1">
    <property type="nucleotide sequence ID" value="NZ_CP016282.1"/>
</dbReference>
<dbReference type="EMBL" id="CP016282">
    <property type="protein sequence ID" value="ANP71214.1"/>
    <property type="molecule type" value="Genomic_DNA"/>
</dbReference>
<name>A0A1B1BF98_9MICO</name>
<gene>
    <name evidence="1" type="ORF">PA27867_0240</name>
</gene>
<dbReference type="KEGG" id="cart:PA27867_0240"/>
<evidence type="ECO:0000313" key="1">
    <source>
        <dbReference type="EMBL" id="ANP71214.1"/>
    </source>
</evidence>